<evidence type="ECO:0000313" key="1">
    <source>
        <dbReference type="EMBL" id="KAG0436154.1"/>
    </source>
</evidence>
<comment type="caution">
    <text evidence="1">The sequence shown here is derived from an EMBL/GenBank/DDBJ whole genome shotgun (WGS) entry which is preliminary data.</text>
</comment>
<organism evidence="1 2">
    <name type="scientific">Ixodes persulcatus</name>
    <name type="common">Taiga tick</name>
    <dbReference type="NCBI Taxonomy" id="34615"/>
    <lineage>
        <taxon>Eukaryota</taxon>
        <taxon>Metazoa</taxon>
        <taxon>Ecdysozoa</taxon>
        <taxon>Arthropoda</taxon>
        <taxon>Chelicerata</taxon>
        <taxon>Arachnida</taxon>
        <taxon>Acari</taxon>
        <taxon>Parasitiformes</taxon>
        <taxon>Ixodida</taxon>
        <taxon>Ixodoidea</taxon>
        <taxon>Ixodidae</taxon>
        <taxon>Ixodinae</taxon>
        <taxon>Ixodes</taxon>
    </lineage>
</organism>
<gene>
    <name evidence="1" type="ORF">HPB47_018108</name>
</gene>
<evidence type="ECO:0000313" key="2">
    <source>
        <dbReference type="Proteomes" id="UP000805193"/>
    </source>
</evidence>
<accession>A0AC60QNU6</accession>
<dbReference type="Proteomes" id="UP000805193">
    <property type="component" value="Unassembled WGS sequence"/>
</dbReference>
<dbReference type="EMBL" id="JABSTQ010007157">
    <property type="protein sequence ID" value="KAG0436154.1"/>
    <property type="molecule type" value="Genomic_DNA"/>
</dbReference>
<proteinExistence type="predicted"/>
<name>A0AC60QNU6_IXOPE</name>
<sequence length="227" mass="24895">MVTRRDTEGNPHRRHDDQMRSRVSPSISTSTGADVNPRASEPQTVGTEGEPSNRPHTNNTGTERDAQSDYLESPPPSRSDTPLFRRSTPPPPETPLPRKSTRTHRPPQRFSPYRMLSVNNLVRPPKRASVDGDGPQRLLRLQDLFGQSLPDVRIGFELSSVASYCPRVAMPGPSDEGSFGQFQMIWVSPVGKSSGGSVGGLVARKGGVRRGPDEVDGMVRRVFSEKA</sequence>
<protein>
    <submittedName>
        <fullName evidence="1">Uncharacterized protein</fullName>
    </submittedName>
</protein>
<keyword evidence="2" id="KW-1185">Reference proteome</keyword>
<reference evidence="1 2" key="1">
    <citation type="journal article" date="2020" name="Cell">
        <title>Large-Scale Comparative Analyses of Tick Genomes Elucidate Their Genetic Diversity and Vector Capacities.</title>
        <authorList>
            <consortium name="Tick Genome and Microbiome Consortium (TIGMIC)"/>
            <person name="Jia N."/>
            <person name="Wang J."/>
            <person name="Shi W."/>
            <person name="Du L."/>
            <person name="Sun Y."/>
            <person name="Zhan W."/>
            <person name="Jiang J.F."/>
            <person name="Wang Q."/>
            <person name="Zhang B."/>
            <person name="Ji P."/>
            <person name="Bell-Sakyi L."/>
            <person name="Cui X.M."/>
            <person name="Yuan T.T."/>
            <person name="Jiang B.G."/>
            <person name="Yang W.F."/>
            <person name="Lam T.T."/>
            <person name="Chang Q.C."/>
            <person name="Ding S.J."/>
            <person name="Wang X.J."/>
            <person name="Zhu J.G."/>
            <person name="Ruan X.D."/>
            <person name="Zhao L."/>
            <person name="Wei J.T."/>
            <person name="Ye R.Z."/>
            <person name="Que T.C."/>
            <person name="Du C.H."/>
            <person name="Zhou Y.H."/>
            <person name="Cheng J.X."/>
            <person name="Dai P.F."/>
            <person name="Guo W.B."/>
            <person name="Han X.H."/>
            <person name="Huang E.J."/>
            <person name="Li L.F."/>
            <person name="Wei W."/>
            <person name="Gao Y.C."/>
            <person name="Liu J.Z."/>
            <person name="Shao H.Z."/>
            <person name="Wang X."/>
            <person name="Wang C.C."/>
            <person name="Yang T.C."/>
            <person name="Huo Q.B."/>
            <person name="Li W."/>
            <person name="Chen H.Y."/>
            <person name="Chen S.E."/>
            <person name="Zhou L.G."/>
            <person name="Ni X.B."/>
            <person name="Tian J.H."/>
            <person name="Sheng Y."/>
            <person name="Liu T."/>
            <person name="Pan Y.S."/>
            <person name="Xia L.Y."/>
            <person name="Li J."/>
            <person name="Zhao F."/>
            <person name="Cao W.C."/>
        </authorList>
    </citation>
    <scope>NUCLEOTIDE SEQUENCE [LARGE SCALE GENOMIC DNA]</scope>
    <source>
        <strain evidence="1">Iper-2018</strain>
    </source>
</reference>